<feature type="compositionally biased region" description="Basic residues" evidence="1">
    <location>
        <begin position="135"/>
        <end position="149"/>
    </location>
</feature>
<evidence type="ECO:0000256" key="1">
    <source>
        <dbReference type="SAM" id="MobiDB-lite"/>
    </source>
</evidence>
<organism evidence="2 3">
    <name type="scientific">Hirsutella rhossiliensis</name>
    <dbReference type="NCBI Taxonomy" id="111463"/>
    <lineage>
        <taxon>Eukaryota</taxon>
        <taxon>Fungi</taxon>
        <taxon>Dikarya</taxon>
        <taxon>Ascomycota</taxon>
        <taxon>Pezizomycotina</taxon>
        <taxon>Sordariomycetes</taxon>
        <taxon>Hypocreomycetidae</taxon>
        <taxon>Hypocreales</taxon>
        <taxon>Ophiocordycipitaceae</taxon>
        <taxon>Hirsutella</taxon>
    </lineage>
</organism>
<accession>A0A9P8N1X7</accession>
<protein>
    <submittedName>
        <fullName evidence="2">Uncharacterized protein</fullName>
    </submittedName>
</protein>
<feature type="region of interest" description="Disordered" evidence="1">
    <location>
        <begin position="127"/>
        <end position="199"/>
    </location>
</feature>
<evidence type="ECO:0000313" key="2">
    <source>
        <dbReference type="EMBL" id="KAH0966728.1"/>
    </source>
</evidence>
<dbReference type="GeneID" id="68351266"/>
<dbReference type="AlphaFoldDB" id="A0A9P8N1X7"/>
<evidence type="ECO:0000313" key="3">
    <source>
        <dbReference type="Proteomes" id="UP000824596"/>
    </source>
</evidence>
<gene>
    <name evidence="2" type="ORF">HRG_02137</name>
</gene>
<reference evidence="2" key="1">
    <citation type="submission" date="2021-09" db="EMBL/GenBank/DDBJ databases">
        <title>A high-quality genome of the endoparasitic fungus Hirsutella rhossiliensis with a comparison of Hirsutella genomes reveals transposable elements contributing to genome size variation.</title>
        <authorList>
            <person name="Lin R."/>
            <person name="Jiao Y."/>
            <person name="Sun X."/>
            <person name="Ling J."/>
            <person name="Xie B."/>
            <person name="Cheng X."/>
        </authorList>
    </citation>
    <scope>NUCLEOTIDE SEQUENCE</scope>
    <source>
        <strain evidence="2">HR02</strain>
    </source>
</reference>
<dbReference type="Proteomes" id="UP000824596">
    <property type="component" value="Unassembled WGS sequence"/>
</dbReference>
<comment type="caution">
    <text evidence="2">The sequence shown here is derived from an EMBL/GenBank/DDBJ whole genome shotgun (WGS) entry which is preliminary data.</text>
</comment>
<dbReference type="OrthoDB" id="5166611at2759"/>
<dbReference type="EMBL" id="JAIZPD010000002">
    <property type="protein sequence ID" value="KAH0966728.1"/>
    <property type="molecule type" value="Genomic_DNA"/>
</dbReference>
<feature type="compositionally biased region" description="Polar residues" evidence="1">
    <location>
        <begin position="151"/>
        <end position="160"/>
    </location>
</feature>
<keyword evidence="3" id="KW-1185">Reference proteome</keyword>
<sequence length="292" mass="32272">MAALARSQVFWVSYQPAAEESFDDVLELVDNVTPGQPAFWAGEVDRAGIRAVDVVICTPRRQRVGSVCNAAKWKRKGARGDIHDAKWPETGQTPHSFLSKWTDAMSKEFQHREAGSRKDLFRHLDAHYQKERQRDKKRRVGRQLRRGRGKPSSSPETGSRLQAAPTGVVQVDDGCESEPRLPNGSAKDDPGLSPPRWSTSLHLPAASVMQSLLDEGVQAADENFVPVPPFGPCPPEFDIGLALQQAGVLSWEDCFPTPDRDCDSVLFGDVNVEDISVDLNWTTSLSMVDLLL</sequence>
<proteinExistence type="predicted"/>
<dbReference type="RefSeq" id="XP_044724241.1">
    <property type="nucleotide sequence ID" value="XM_044860608.1"/>
</dbReference>
<name>A0A9P8N1X7_9HYPO</name>